<feature type="compositionally biased region" description="Basic and acidic residues" evidence="1">
    <location>
        <begin position="1"/>
        <end position="11"/>
    </location>
</feature>
<accession>A0A2M7B7I6</accession>
<proteinExistence type="predicted"/>
<name>A0A2M7B7I6_9BACT</name>
<dbReference type="EMBL" id="PEVH01000057">
    <property type="protein sequence ID" value="PIU99050.1"/>
    <property type="molecule type" value="Genomic_DNA"/>
</dbReference>
<dbReference type="NCBIfam" id="NF041770">
    <property type="entry name" value="CFI_box_CTERM"/>
    <property type="match status" value="1"/>
</dbReference>
<protein>
    <submittedName>
        <fullName evidence="2">Uncharacterized protein</fullName>
    </submittedName>
</protein>
<dbReference type="Proteomes" id="UP000230131">
    <property type="component" value="Unassembled WGS sequence"/>
</dbReference>
<organism evidence="2 3">
    <name type="scientific">Candidatus Wolfebacteria bacterium CG03_land_8_20_14_0_80_36_15</name>
    <dbReference type="NCBI Taxonomy" id="1975067"/>
    <lineage>
        <taxon>Bacteria</taxon>
        <taxon>Candidatus Wolfeibacteriota</taxon>
    </lineage>
</organism>
<gene>
    <name evidence="2" type="ORF">COS59_01835</name>
</gene>
<evidence type="ECO:0000313" key="2">
    <source>
        <dbReference type="EMBL" id="PIU99050.1"/>
    </source>
</evidence>
<dbReference type="InterPro" id="IPR049886">
    <property type="entry name" value="CFI_box_CTERM_dom"/>
</dbReference>
<dbReference type="AlphaFoldDB" id="A0A2M7B7I6"/>
<sequence length="118" mass="13418">MTDWTEKDAARETGVSGKHVAGAWHQAREDARKSGEISSGSGGCFIATAVYGSYFCPEVVTLRGFRDKHLLVNPYGKVFVRIYYRFSPFLACLIRRFKILRTIIRQVLTPIVNFLEEK</sequence>
<comment type="caution">
    <text evidence="2">The sequence shown here is derived from an EMBL/GenBank/DDBJ whole genome shotgun (WGS) entry which is preliminary data.</text>
</comment>
<reference evidence="3" key="1">
    <citation type="submission" date="2017-09" db="EMBL/GenBank/DDBJ databases">
        <title>Depth-based differentiation of microbial function through sediment-hosted aquifers and enrichment of novel symbionts in the deep terrestrial subsurface.</title>
        <authorList>
            <person name="Probst A.J."/>
            <person name="Ladd B."/>
            <person name="Jarett J.K."/>
            <person name="Geller-Mcgrath D.E."/>
            <person name="Sieber C.M.K."/>
            <person name="Emerson J.B."/>
            <person name="Anantharaman K."/>
            <person name="Thomas B.C."/>
            <person name="Malmstrom R."/>
            <person name="Stieglmeier M."/>
            <person name="Klingl A."/>
            <person name="Woyke T."/>
            <person name="Ryan C.M."/>
            <person name="Banfield J.F."/>
        </authorList>
    </citation>
    <scope>NUCLEOTIDE SEQUENCE [LARGE SCALE GENOMIC DNA]</scope>
</reference>
<feature type="region of interest" description="Disordered" evidence="1">
    <location>
        <begin position="1"/>
        <end position="40"/>
    </location>
</feature>
<evidence type="ECO:0000313" key="3">
    <source>
        <dbReference type="Proteomes" id="UP000230131"/>
    </source>
</evidence>
<feature type="compositionally biased region" description="Basic and acidic residues" evidence="1">
    <location>
        <begin position="26"/>
        <end position="35"/>
    </location>
</feature>
<evidence type="ECO:0000256" key="1">
    <source>
        <dbReference type="SAM" id="MobiDB-lite"/>
    </source>
</evidence>